<comment type="caution">
    <text evidence="11">The sequence shown here is derived from an EMBL/GenBank/DDBJ whole genome shotgun (WGS) entry which is preliminary data.</text>
</comment>
<dbReference type="GO" id="GO:0022900">
    <property type="term" value="P:electron transport chain"/>
    <property type="evidence" value="ECO:0007669"/>
    <property type="project" value="UniProtKB-UniRule"/>
</dbReference>
<keyword evidence="6 10" id="KW-1278">Translocase</keyword>
<proteinExistence type="inferred from homology"/>
<dbReference type="NCBIfam" id="TIGR01946">
    <property type="entry name" value="rnfD"/>
    <property type="match status" value="1"/>
</dbReference>
<feature type="transmembrane region" description="Helical" evidence="10">
    <location>
        <begin position="39"/>
        <end position="58"/>
    </location>
</feature>
<feature type="transmembrane region" description="Helical" evidence="10">
    <location>
        <begin position="175"/>
        <end position="199"/>
    </location>
</feature>
<dbReference type="AlphaFoldDB" id="A0A926HM51"/>
<dbReference type="EMBL" id="JACRSO010000002">
    <property type="protein sequence ID" value="MBC8529159.1"/>
    <property type="molecule type" value="Genomic_DNA"/>
</dbReference>
<feature type="transmembrane region" description="Helical" evidence="10">
    <location>
        <begin position="230"/>
        <end position="251"/>
    </location>
</feature>
<sequence length="317" mass="33834">MNLLRATSSPHVRDCASISGVMFDVVIALMPAMVAACWFFGWNALALIIVSVLSAVGTEALIQKLSGKKVTVNDWSAVVTGILLAFNLPSGAPLWMAVIGSVFAIGIVKQLFGGLGHNFMNPALAGRAFLLVSRTAHMTTWTPTAFMSVDAFTGATPLAILKGAEGALPSVWDMFIGNIPGCLGETSALALLIGAVYLLCRRVISWRIPIIYIATTAIFTWIFWPEGWFTGPVLYQIFGGGLILGAFFMATDYASSPVTPKGQIIYALGCGLLTAVIRLWGGYPEGVSFAILLMNVAAPLIDKYTRPHIFGEVAKRA</sequence>
<keyword evidence="12" id="KW-1185">Reference proteome</keyword>
<dbReference type="RefSeq" id="WP_249285035.1">
    <property type="nucleotide sequence ID" value="NZ_JACRSO010000002.1"/>
</dbReference>
<evidence type="ECO:0000313" key="12">
    <source>
        <dbReference type="Proteomes" id="UP000654279"/>
    </source>
</evidence>
<dbReference type="PANTHER" id="PTHR30578:SF0">
    <property type="entry name" value="ION-TRANSLOCATING OXIDOREDUCTASE COMPLEX SUBUNIT D"/>
    <property type="match status" value="1"/>
</dbReference>
<feature type="transmembrane region" description="Helical" evidence="10">
    <location>
        <begin position="12"/>
        <end position="33"/>
    </location>
</feature>
<keyword evidence="9 10" id="KW-0472">Membrane</keyword>
<evidence type="ECO:0000256" key="5">
    <source>
        <dbReference type="ARBA" id="ARBA00022692"/>
    </source>
</evidence>
<dbReference type="GO" id="GO:0055085">
    <property type="term" value="P:transmembrane transport"/>
    <property type="evidence" value="ECO:0007669"/>
    <property type="project" value="InterPro"/>
</dbReference>
<organism evidence="11 12">
    <name type="scientific">Luoshenia tenuis</name>
    <dbReference type="NCBI Taxonomy" id="2763654"/>
    <lineage>
        <taxon>Bacteria</taxon>
        <taxon>Bacillati</taxon>
        <taxon>Bacillota</taxon>
        <taxon>Clostridia</taxon>
        <taxon>Christensenellales</taxon>
        <taxon>Christensenellaceae</taxon>
        <taxon>Luoshenia</taxon>
    </lineage>
</organism>
<feature type="transmembrane region" description="Helical" evidence="10">
    <location>
        <begin position="70"/>
        <end position="88"/>
    </location>
</feature>
<keyword evidence="5 10" id="KW-0812">Transmembrane</keyword>
<feature type="modified residue" description="FMN phosphoryl threonine" evidence="10">
    <location>
        <position position="156"/>
    </location>
</feature>
<feature type="transmembrane region" description="Helical" evidence="10">
    <location>
        <begin position="206"/>
        <end position="224"/>
    </location>
</feature>
<feature type="transmembrane region" description="Helical" evidence="10">
    <location>
        <begin position="263"/>
        <end position="281"/>
    </location>
</feature>
<dbReference type="EC" id="7.-.-.-" evidence="10"/>
<comment type="similarity">
    <text evidence="10">Belongs to the NqrB/RnfD family.</text>
</comment>
<evidence type="ECO:0000256" key="9">
    <source>
        <dbReference type="ARBA" id="ARBA00023136"/>
    </source>
</evidence>
<dbReference type="Proteomes" id="UP000654279">
    <property type="component" value="Unassembled WGS sequence"/>
</dbReference>
<evidence type="ECO:0000256" key="4">
    <source>
        <dbReference type="ARBA" id="ARBA00022643"/>
    </source>
</evidence>
<keyword evidence="2 10" id="KW-0597">Phosphoprotein</keyword>
<evidence type="ECO:0000256" key="1">
    <source>
        <dbReference type="ARBA" id="ARBA00022448"/>
    </source>
</evidence>
<evidence type="ECO:0000256" key="2">
    <source>
        <dbReference type="ARBA" id="ARBA00022553"/>
    </source>
</evidence>
<accession>A0A926HM51</accession>
<evidence type="ECO:0000256" key="7">
    <source>
        <dbReference type="ARBA" id="ARBA00022982"/>
    </source>
</evidence>
<keyword evidence="4 10" id="KW-0288">FMN</keyword>
<gene>
    <name evidence="10" type="primary">rnfD</name>
    <name evidence="11" type="ORF">H8699_06935</name>
</gene>
<dbReference type="PANTHER" id="PTHR30578">
    <property type="entry name" value="ELECTRON TRANSPORT COMPLEX PROTEIN RNFD"/>
    <property type="match status" value="1"/>
</dbReference>
<dbReference type="InterPro" id="IPR004338">
    <property type="entry name" value="NqrB/RnfD"/>
</dbReference>
<comment type="subcellular location">
    <subcellularLocation>
        <location evidence="10">Cell membrane</location>
        <topology evidence="10">Multi-pass membrane protein</topology>
    </subcellularLocation>
</comment>
<comment type="cofactor">
    <cofactor evidence="10">
        <name>FMN</name>
        <dbReference type="ChEBI" id="CHEBI:58210"/>
    </cofactor>
</comment>
<comment type="subunit">
    <text evidence="10">The complex is composed of six subunits: RnfA, RnfB, RnfC, RnfD, RnfE and RnfG.</text>
</comment>
<keyword evidence="1 10" id="KW-0813">Transport</keyword>
<protein>
    <recommendedName>
        <fullName evidence="10">Ion-translocating oxidoreductase complex subunit D</fullName>
        <ecNumber evidence="10">7.-.-.-</ecNumber>
    </recommendedName>
    <alternativeName>
        <fullName evidence="10">Rnf electron transport complex subunit D</fullName>
    </alternativeName>
</protein>
<evidence type="ECO:0000313" key="11">
    <source>
        <dbReference type="EMBL" id="MBC8529159.1"/>
    </source>
</evidence>
<dbReference type="InterPro" id="IPR011303">
    <property type="entry name" value="RnfD_bac"/>
</dbReference>
<evidence type="ECO:0000256" key="6">
    <source>
        <dbReference type="ARBA" id="ARBA00022967"/>
    </source>
</evidence>
<keyword evidence="10" id="KW-1003">Cell membrane</keyword>
<keyword evidence="7 10" id="KW-0249">Electron transport</keyword>
<name>A0A926HM51_9FIRM</name>
<comment type="function">
    <text evidence="10">Part of a membrane-bound complex that couples electron transfer with translocation of ions across the membrane.</text>
</comment>
<keyword evidence="3 10" id="KW-0285">Flavoprotein</keyword>
<dbReference type="Pfam" id="PF03116">
    <property type="entry name" value="NQR2_RnfD_RnfE"/>
    <property type="match status" value="1"/>
</dbReference>
<reference evidence="11" key="1">
    <citation type="submission" date="2020-08" db="EMBL/GenBank/DDBJ databases">
        <title>Genome public.</title>
        <authorList>
            <person name="Liu C."/>
            <person name="Sun Q."/>
        </authorList>
    </citation>
    <scope>NUCLEOTIDE SEQUENCE</scope>
    <source>
        <strain evidence="11">NSJ-44</strain>
    </source>
</reference>
<evidence type="ECO:0000256" key="8">
    <source>
        <dbReference type="ARBA" id="ARBA00022989"/>
    </source>
</evidence>
<keyword evidence="8 10" id="KW-1133">Transmembrane helix</keyword>
<evidence type="ECO:0000256" key="3">
    <source>
        <dbReference type="ARBA" id="ARBA00022630"/>
    </source>
</evidence>
<evidence type="ECO:0000256" key="10">
    <source>
        <dbReference type="HAMAP-Rule" id="MF_00462"/>
    </source>
</evidence>
<dbReference type="GO" id="GO:0005886">
    <property type="term" value="C:plasma membrane"/>
    <property type="evidence" value="ECO:0007669"/>
    <property type="project" value="UniProtKB-SubCell"/>
</dbReference>
<dbReference type="HAMAP" id="MF_00462">
    <property type="entry name" value="RsxD_RnfD"/>
    <property type="match status" value="1"/>
</dbReference>